<dbReference type="Proteomes" id="UP000276215">
    <property type="component" value="Unassembled WGS sequence"/>
</dbReference>
<dbReference type="InterPro" id="IPR025476">
    <property type="entry name" value="Helitron_helicase-like"/>
</dbReference>
<feature type="domain" description="Helitron helicase-like" evidence="1">
    <location>
        <begin position="23"/>
        <end position="145"/>
    </location>
</feature>
<organism evidence="2 3">
    <name type="scientific">Choiromyces venosus 120613-1</name>
    <dbReference type="NCBI Taxonomy" id="1336337"/>
    <lineage>
        <taxon>Eukaryota</taxon>
        <taxon>Fungi</taxon>
        <taxon>Dikarya</taxon>
        <taxon>Ascomycota</taxon>
        <taxon>Pezizomycotina</taxon>
        <taxon>Pezizomycetes</taxon>
        <taxon>Pezizales</taxon>
        <taxon>Tuberaceae</taxon>
        <taxon>Choiromyces</taxon>
    </lineage>
</organism>
<dbReference type="OrthoDB" id="2427560at2759"/>
<evidence type="ECO:0000313" key="3">
    <source>
        <dbReference type="Proteomes" id="UP000276215"/>
    </source>
</evidence>
<proteinExistence type="predicted"/>
<evidence type="ECO:0000259" key="1">
    <source>
        <dbReference type="Pfam" id="PF14214"/>
    </source>
</evidence>
<evidence type="ECO:0000313" key="2">
    <source>
        <dbReference type="EMBL" id="RPA97711.1"/>
    </source>
</evidence>
<protein>
    <recommendedName>
        <fullName evidence="1">Helitron helicase-like domain-containing protein</fullName>
    </recommendedName>
</protein>
<dbReference type="Pfam" id="PF14214">
    <property type="entry name" value="Helitron_like_N"/>
    <property type="match status" value="1"/>
</dbReference>
<reference evidence="2 3" key="1">
    <citation type="journal article" date="2018" name="Nat. Ecol. Evol.">
        <title>Pezizomycetes genomes reveal the molecular basis of ectomycorrhizal truffle lifestyle.</title>
        <authorList>
            <person name="Murat C."/>
            <person name="Payen T."/>
            <person name="Noel B."/>
            <person name="Kuo A."/>
            <person name="Morin E."/>
            <person name="Chen J."/>
            <person name="Kohler A."/>
            <person name="Krizsan K."/>
            <person name="Balestrini R."/>
            <person name="Da Silva C."/>
            <person name="Montanini B."/>
            <person name="Hainaut M."/>
            <person name="Levati E."/>
            <person name="Barry K.W."/>
            <person name="Belfiori B."/>
            <person name="Cichocki N."/>
            <person name="Clum A."/>
            <person name="Dockter R.B."/>
            <person name="Fauchery L."/>
            <person name="Guy J."/>
            <person name="Iotti M."/>
            <person name="Le Tacon F."/>
            <person name="Lindquist E.A."/>
            <person name="Lipzen A."/>
            <person name="Malagnac F."/>
            <person name="Mello A."/>
            <person name="Molinier V."/>
            <person name="Miyauchi S."/>
            <person name="Poulain J."/>
            <person name="Riccioni C."/>
            <person name="Rubini A."/>
            <person name="Sitrit Y."/>
            <person name="Splivallo R."/>
            <person name="Traeger S."/>
            <person name="Wang M."/>
            <person name="Zifcakova L."/>
            <person name="Wipf D."/>
            <person name="Zambonelli A."/>
            <person name="Paolocci F."/>
            <person name="Nowrousian M."/>
            <person name="Ottonello S."/>
            <person name="Baldrian P."/>
            <person name="Spatafora J.W."/>
            <person name="Henrissat B."/>
            <person name="Nagy L.G."/>
            <person name="Aury J.M."/>
            <person name="Wincker P."/>
            <person name="Grigoriev I.V."/>
            <person name="Bonfante P."/>
            <person name="Martin F.M."/>
        </authorList>
    </citation>
    <scope>NUCLEOTIDE SEQUENCE [LARGE SCALE GENOMIC DNA]</scope>
    <source>
        <strain evidence="2 3">120613-1</strain>
    </source>
</reference>
<accession>A0A3N4JLR9</accession>
<dbReference type="AlphaFoldDB" id="A0A3N4JLR9"/>
<name>A0A3N4JLR9_9PEZI</name>
<keyword evidence="3" id="KW-1185">Reference proteome</keyword>
<dbReference type="EMBL" id="ML120402">
    <property type="protein sequence ID" value="RPA97711.1"/>
    <property type="molecule type" value="Genomic_DNA"/>
</dbReference>
<gene>
    <name evidence="2" type="ORF">L873DRAFT_1105703</name>
</gene>
<sequence>MNEVATIYVKKTHSEHIIMGDIRNEVAEGNSNIANCLTRWAAKVPSLAPFWHSQHVNLLAICLQYRSRTLFCTFSAADLHWPILHNLIEQQRALASGIPAPDYSVLSAGESAARHHFNLCNYPHIVASFLHERFKLFRKTVVAGQRSWKVEEEWW</sequence>